<dbReference type="PANTHER" id="PTHR12305:SF81">
    <property type="entry name" value="PHOSPHATIDYLINOSITOL 3,4,5-TRISPHOSPHATE 3-PHOSPHATASE AND DUAL-SPECIFICITY PROTEIN PHOSPHATASE PTEN"/>
    <property type="match status" value="1"/>
</dbReference>
<dbReference type="InterPro" id="IPR029021">
    <property type="entry name" value="Prot-tyrosine_phosphatase-like"/>
</dbReference>
<evidence type="ECO:0000256" key="2">
    <source>
        <dbReference type="ARBA" id="ARBA00022801"/>
    </source>
</evidence>
<evidence type="ECO:0000313" key="5">
    <source>
        <dbReference type="EMBL" id="KIY91763.1"/>
    </source>
</evidence>
<dbReference type="GeneID" id="25733938"/>
<feature type="domain" description="Phosphatase tensin-type" evidence="4">
    <location>
        <begin position="14"/>
        <end position="170"/>
    </location>
</feature>
<dbReference type="Proteomes" id="UP000054498">
    <property type="component" value="Unassembled WGS sequence"/>
</dbReference>
<dbReference type="InterPro" id="IPR057023">
    <property type="entry name" value="PTP-SAK"/>
</dbReference>
<reference evidence="5 6" key="1">
    <citation type="journal article" date="2013" name="BMC Genomics">
        <title>Reconstruction of the lipid metabolism for the microalga Monoraphidium neglectum from its genome sequence reveals characteristics suitable for biofuel production.</title>
        <authorList>
            <person name="Bogen C."/>
            <person name="Al-Dilaimi A."/>
            <person name="Albersmeier A."/>
            <person name="Wichmann J."/>
            <person name="Grundmann M."/>
            <person name="Rupp O."/>
            <person name="Lauersen K.J."/>
            <person name="Blifernez-Klassen O."/>
            <person name="Kalinowski J."/>
            <person name="Goesmann A."/>
            <person name="Mussgnug J.H."/>
            <person name="Kruse O."/>
        </authorList>
    </citation>
    <scope>NUCLEOTIDE SEQUENCE [LARGE SCALE GENOMIC DNA]</scope>
    <source>
        <strain evidence="5 6">SAG 48.87</strain>
    </source>
</reference>
<dbReference type="InterPro" id="IPR000387">
    <property type="entry name" value="Tyr_Pase_dom"/>
</dbReference>
<dbReference type="InterPro" id="IPR029023">
    <property type="entry name" value="Tensin_phosphatase"/>
</dbReference>
<gene>
    <name evidence="5" type="ORF">MNEG_16201</name>
</gene>
<dbReference type="SUPFAM" id="SSF52799">
    <property type="entry name" value="(Phosphotyrosine protein) phosphatases II"/>
    <property type="match status" value="1"/>
</dbReference>
<evidence type="ECO:0000313" key="6">
    <source>
        <dbReference type="Proteomes" id="UP000054498"/>
    </source>
</evidence>
<organism evidence="5 6">
    <name type="scientific">Monoraphidium neglectum</name>
    <dbReference type="NCBI Taxonomy" id="145388"/>
    <lineage>
        <taxon>Eukaryota</taxon>
        <taxon>Viridiplantae</taxon>
        <taxon>Chlorophyta</taxon>
        <taxon>core chlorophytes</taxon>
        <taxon>Chlorophyceae</taxon>
        <taxon>CS clade</taxon>
        <taxon>Sphaeropleales</taxon>
        <taxon>Selenastraceae</taxon>
        <taxon>Monoraphidium</taxon>
    </lineage>
</organism>
<dbReference type="Gene3D" id="3.90.190.10">
    <property type="entry name" value="Protein tyrosine phosphatase superfamily"/>
    <property type="match status" value="1"/>
</dbReference>
<dbReference type="InterPro" id="IPR051281">
    <property type="entry name" value="Dual-spec_lipid-protein_phosph"/>
</dbReference>
<evidence type="ECO:0000259" key="3">
    <source>
        <dbReference type="PROSITE" id="PS50056"/>
    </source>
</evidence>
<dbReference type="GO" id="GO:0005829">
    <property type="term" value="C:cytosol"/>
    <property type="evidence" value="ECO:0007669"/>
    <property type="project" value="TreeGrafter"/>
</dbReference>
<feature type="domain" description="Tyrosine specific protein phosphatases" evidence="3">
    <location>
        <begin position="123"/>
        <end position="159"/>
    </location>
</feature>
<accession>A0A0D2K6F4</accession>
<dbReference type="PANTHER" id="PTHR12305">
    <property type="entry name" value="PHOSPHATASE WITH HOMOLOGY TO TENSIN"/>
    <property type="match status" value="1"/>
</dbReference>
<sequence>MAQVVRRLVSGQKKRFESHGFDLDLAYIAPRLVAMGLPATGSEGLYRNPLAETARFLTRFHGGRCKVWNLCSERLYDPSKIDAPVVQGRFAFDDHQVPPLAMAQLFCSEAAAWLEAHPENVCVVHCKAGKGRTGLMICCLMLHLHLHNPDLANFSERARAAAAAAAAAAC</sequence>
<evidence type="ECO:0000256" key="1">
    <source>
        <dbReference type="ARBA" id="ARBA00013015"/>
    </source>
</evidence>
<dbReference type="PROSITE" id="PS00383">
    <property type="entry name" value="TYR_PHOSPHATASE_1"/>
    <property type="match status" value="1"/>
</dbReference>
<protein>
    <recommendedName>
        <fullName evidence="1">phosphatidylinositol-3,4,5-trisphosphate 3-phosphatase</fullName>
        <ecNumber evidence="1">3.1.3.67</ecNumber>
    </recommendedName>
</protein>
<dbReference type="InterPro" id="IPR016130">
    <property type="entry name" value="Tyr_Pase_AS"/>
</dbReference>
<dbReference type="EC" id="3.1.3.67" evidence="1"/>
<keyword evidence="2" id="KW-0378">Hydrolase</keyword>
<dbReference type="KEGG" id="mng:MNEG_16201"/>
<dbReference type="GO" id="GO:0016314">
    <property type="term" value="F:phosphatidylinositol-3,4,5-trisphosphate 3-phosphatase activity"/>
    <property type="evidence" value="ECO:0007669"/>
    <property type="project" value="UniProtKB-EC"/>
</dbReference>
<dbReference type="EMBL" id="KK106314">
    <property type="protein sequence ID" value="KIY91763.1"/>
    <property type="molecule type" value="Genomic_DNA"/>
</dbReference>
<proteinExistence type="predicted"/>
<dbReference type="Pfam" id="PF22784">
    <property type="entry name" value="PTP-SAK"/>
    <property type="match status" value="1"/>
</dbReference>
<dbReference type="OrthoDB" id="266663at2759"/>
<dbReference type="RefSeq" id="XP_013890783.1">
    <property type="nucleotide sequence ID" value="XM_014035329.1"/>
</dbReference>
<evidence type="ECO:0000259" key="4">
    <source>
        <dbReference type="PROSITE" id="PS51181"/>
    </source>
</evidence>
<keyword evidence="6" id="KW-1185">Reference proteome</keyword>
<dbReference type="PROSITE" id="PS51181">
    <property type="entry name" value="PPASE_TENSIN"/>
    <property type="match status" value="1"/>
</dbReference>
<name>A0A0D2K6F4_9CHLO</name>
<dbReference type="STRING" id="145388.A0A0D2K6F4"/>
<dbReference type="PROSITE" id="PS50056">
    <property type="entry name" value="TYR_PHOSPHATASE_2"/>
    <property type="match status" value="1"/>
</dbReference>
<dbReference type="AlphaFoldDB" id="A0A0D2K6F4"/>